<sequence length="189" mass="20513">MTRTTTVRNGIDVDQLLATIETIKDDPQVGSFTFRASSRWEEGTHNVGAIGRFLHAGQEDESRQAAFTVEGDEPPVLLGRNKAPNAVELLLQALGFCYAVGYVANAAARGIEVTSMEYDVEGDVDVRTFLGLEGPRAGFTRIRVAGRVSSPNATDEQLQELCRHVQDTSPVRDCLANPIPVTTTLETAH</sequence>
<dbReference type="InterPro" id="IPR015946">
    <property type="entry name" value="KH_dom-like_a/b"/>
</dbReference>
<accession>A0AAE3ZAK8</accession>
<dbReference type="InterPro" id="IPR003718">
    <property type="entry name" value="OsmC/Ohr_fam"/>
</dbReference>
<keyword evidence="2" id="KW-1185">Reference proteome</keyword>
<gene>
    <name evidence="1" type="ORF">JOF55_000272</name>
</gene>
<evidence type="ECO:0000313" key="1">
    <source>
        <dbReference type="EMBL" id="MDR7300091.1"/>
    </source>
</evidence>
<comment type="caution">
    <text evidence="1">The sequence shown here is derived from an EMBL/GenBank/DDBJ whole genome shotgun (WGS) entry which is preliminary data.</text>
</comment>
<organism evidence="1 2">
    <name type="scientific">Haloactinomyces albus</name>
    <dbReference type="NCBI Taxonomy" id="1352928"/>
    <lineage>
        <taxon>Bacteria</taxon>
        <taxon>Bacillati</taxon>
        <taxon>Actinomycetota</taxon>
        <taxon>Actinomycetes</taxon>
        <taxon>Actinopolysporales</taxon>
        <taxon>Actinopolysporaceae</taxon>
        <taxon>Haloactinomyces</taxon>
    </lineage>
</organism>
<evidence type="ECO:0000313" key="2">
    <source>
        <dbReference type="Proteomes" id="UP001180845"/>
    </source>
</evidence>
<name>A0AAE3ZAK8_9ACTN</name>
<dbReference type="PANTHER" id="PTHR35368">
    <property type="entry name" value="HYDROPEROXIDE REDUCTASE"/>
    <property type="match status" value="1"/>
</dbReference>
<dbReference type="PANTHER" id="PTHR35368:SF1">
    <property type="entry name" value="HYDROPEROXIDE REDUCTASE"/>
    <property type="match status" value="1"/>
</dbReference>
<dbReference type="AlphaFoldDB" id="A0AAE3ZAK8"/>
<proteinExistence type="predicted"/>
<dbReference type="Gene3D" id="3.30.300.20">
    <property type="match status" value="1"/>
</dbReference>
<dbReference type="SUPFAM" id="SSF82784">
    <property type="entry name" value="OsmC-like"/>
    <property type="match status" value="1"/>
</dbReference>
<dbReference type="Proteomes" id="UP001180845">
    <property type="component" value="Unassembled WGS sequence"/>
</dbReference>
<protein>
    <submittedName>
        <fullName evidence="1">OsmC-like protein</fullName>
    </submittedName>
</protein>
<reference evidence="1" key="1">
    <citation type="submission" date="2023-07" db="EMBL/GenBank/DDBJ databases">
        <title>Sequencing the genomes of 1000 actinobacteria strains.</title>
        <authorList>
            <person name="Klenk H.-P."/>
        </authorList>
    </citation>
    <scope>NUCLEOTIDE SEQUENCE</scope>
    <source>
        <strain evidence="1">DSM 45977</strain>
    </source>
</reference>
<dbReference type="InterPro" id="IPR036102">
    <property type="entry name" value="OsmC/Ohrsf"/>
</dbReference>
<dbReference type="InterPro" id="IPR052924">
    <property type="entry name" value="OsmC/Ohr_hydroprdx_reductase"/>
</dbReference>
<dbReference type="EMBL" id="JAVDXW010000001">
    <property type="protein sequence ID" value="MDR7300091.1"/>
    <property type="molecule type" value="Genomic_DNA"/>
</dbReference>
<dbReference type="Pfam" id="PF02566">
    <property type="entry name" value="OsmC"/>
    <property type="match status" value="1"/>
</dbReference>
<dbReference type="RefSeq" id="WP_310268282.1">
    <property type="nucleotide sequence ID" value="NZ_JAVDXW010000001.1"/>
</dbReference>